<keyword evidence="2" id="KW-1133">Transmembrane helix</keyword>
<evidence type="ECO:0000313" key="5">
    <source>
        <dbReference type="Proteomes" id="UP001589867"/>
    </source>
</evidence>
<evidence type="ECO:0000313" key="4">
    <source>
        <dbReference type="EMBL" id="MFC0526065.1"/>
    </source>
</evidence>
<dbReference type="InterPro" id="IPR001932">
    <property type="entry name" value="PPM-type_phosphatase-like_dom"/>
</dbReference>
<protein>
    <submittedName>
        <fullName evidence="4">Protein phosphatase 2C domain-containing protein</fullName>
    </submittedName>
</protein>
<dbReference type="RefSeq" id="WP_377243319.1">
    <property type="nucleotide sequence ID" value="NZ_JBHLUH010000001.1"/>
</dbReference>
<dbReference type="Pfam" id="PF13672">
    <property type="entry name" value="PP2C_2"/>
    <property type="match status" value="1"/>
</dbReference>
<gene>
    <name evidence="4" type="ORF">ACFFIA_00085</name>
</gene>
<evidence type="ECO:0000256" key="2">
    <source>
        <dbReference type="SAM" id="Phobius"/>
    </source>
</evidence>
<feature type="domain" description="PPM-type phosphatase" evidence="3">
    <location>
        <begin position="161"/>
        <end position="352"/>
    </location>
</feature>
<dbReference type="EMBL" id="JBHLUH010000001">
    <property type="protein sequence ID" value="MFC0526065.1"/>
    <property type="molecule type" value="Genomic_DNA"/>
</dbReference>
<comment type="caution">
    <text evidence="4">The sequence shown here is derived from an EMBL/GenBank/DDBJ whole genome shotgun (WGS) entry which is preliminary data.</text>
</comment>
<keyword evidence="5" id="KW-1185">Reference proteome</keyword>
<dbReference type="Proteomes" id="UP001589867">
    <property type="component" value="Unassembled WGS sequence"/>
</dbReference>
<proteinExistence type="predicted"/>
<dbReference type="InterPro" id="IPR036457">
    <property type="entry name" value="PPM-type-like_dom_sf"/>
</dbReference>
<sequence length="388" mass="40818">MNLRASRILWPASIVVIASIELLVVDPRTPAVLLGVGAIVAALLAIQLEVLRVRPRVATTTGPAAPPVPPGGGVFFRPPAAPPQRTPEPPRVPASAASANGFPAPPLFGGRPSAAHAKPWLLPARPAHAAVCADEARLGHLTVRAASVVGPGHRCEEPAVARQDAYALGRDTAGRRLILAVADGLSSGRHSDIGASRAATFAVDAMRRRLDQGRELAAVEVFGEIAAHLRATAEVRRLAPEDLSTVLVVAVVNAYPDQRGVHRMWTAWIGDSAVLRHEGSAWRPIGGDTKSARDGIESNVVGASLPAEPQLVRAEAAELPPGGMVAVMTDGVGDAIRMERSAAEFFLDRWRRPPPVAEFLTHVSFQARGHQDDRTAVAVWLDAAPGGV</sequence>
<feature type="compositionally biased region" description="Pro residues" evidence="1">
    <location>
        <begin position="79"/>
        <end position="92"/>
    </location>
</feature>
<keyword evidence="2" id="KW-0812">Transmembrane</keyword>
<reference evidence="4 5" key="1">
    <citation type="submission" date="2024-09" db="EMBL/GenBank/DDBJ databases">
        <authorList>
            <person name="Sun Q."/>
            <person name="Mori K."/>
        </authorList>
    </citation>
    <scope>NUCLEOTIDE SEQUENCE [LARGE SCALE GENOMIC DNA]</scope>
    <source>
        <strain evidence="4 5">TBRC 3947</strain>
    </source>
</reference>
<accession>A0ABV6LUH2</accession>
<evidence type="ECO:0000256" key="1">
    <source>
        <dbReference type="SAM" id="MobiDB-lite"/>
    </source>
</evidence>
<organism evidence="4 5">
    <name type="scientific">Phytohabitans kaempferiae</name>
    <dbReference type="NCBI Taxonomy" id="1620943"/>
    <lineage>
        <taxon>Bacteria</taxon>
        <taxon>Bacillati</taxon>
        <taxon>Actinomycetota</taxon>
        <taxon>Actinomycetes</taxon>
        <taxon>Micromonosporales</taxon>
        <taxon>Micromonosporaceae</taxon>
    </lineage>
</organism>
<keyword evidence="2" id="KW-0472">Membrane</keyword>
<dbReference type="SUPFAM" id="SSF81606">
    <property type="entry name" value="PP2C-like"/>
    <property type="match status" value="1"/>
</dbReference>
<dbReference type="Gene3D" id="3.60.40.10">
    <property type="entry name" value="PPM-type phosphatase domain"/>
    <property type="match status" value="1"/>
</dbReference>
<name>A0ABV6LUH2_9ACTN</name>
<feature type="transmembrane region" description="Helical" evidence="2">
    <location>
        <begin position="31"/>
        <end position="51"/>
    </location>
</feature>
<evidence type="ECO:0000259" key="3">
    <source>
        <dbReference type="Pfam" id="PF13672"/>
    </source>
</evidence>
<feature type="transmembrane region" description="Helical" evidence="2">
    <location>
        <begin position="7"/>
        <end position="25"/>
    </location>
</feature>
<feature type="region of interest" description="Disordered" evidence="1">
    <location>
        <begin position="77"/>
        <end position="98"/>
    </location>
</feature>